<dbReference type="SUPFAM" id="SSF51735">
    <property type="entry name" value="NAD(P)-binding Rossmann-fold domains"/>
    <property type="match status" value="1"/>
</dbReference>
<dbReference type="OrthoDB" id="10267115at2759"/>
<comment type="caution">
    <text evidence="3">The sequence shown here is derived from an EMBL/GenBank/DDBJ whole genome shotgun (WGS) entry which is preliminary data.</text>
</comment>
<dbReference type="EMBL" id="SGPL01001234">
    <property type="protein sequence ID" value="THH04008.1"/>
    <property type="molecule type" value="Genomic_DNA"/>
</dbReference>
<dbReference type="Proteomes" id="UP000310158">
    <property type="component" value="Unassembled WGS sequence"/>
</dbReference>
<reference evidence="3 4" key="1">
    <citation type="submission" date="2019-02" db="EMBL/GenBank/DDBJ databases">
        <title>Genome sequencing of the rare red list fungi Bondarzewia mesenterica.</title>
        <authorList>
            <person name="Buettner E."/>
            <person name="Kellner H."/>
        </authorList>
    </citation>
    <scope>NUCLEOTIDE SEQUENCE [LARGE SCALE GENOMIC DNA]</scope>
    <source>
        <strain evidence="3 4">DSM 108281</strain>
    </source>
</reference>
<dbReference type="InterPro" id="IPR002347">
    <property type="entry name" value="SDR_fam"/>
</dbReference>
<keyword evidence="4" id="KW-1185">Reference proteome</keyword>
<dbReference type="PANTHER" id="PTHR43550:SF3">
    <property type="entry name" value="3-KETODIHYDROSPHINGOSINE REDUCTASE"/>
    <property type="match status" value="1"/>
</dbReference>
<evidence type="ECO:0000256" key="1">
    <source>
        <dbReference type="SAM" id="MobiDB-lite"/>
    </source>
</evidence>
<gene>
    <name evidence="3" type="ORF">EW146_g10292</name>
</gene>
<dbReference type="Pfam" id="PF00106">
    <property type="entry name" value="adh_short"/>
    <property type="match status" value="2"/>
</dbReference>
<organism evidence="3 4">
    <name type="scientific">Bondarzewia mesenterica</name>
    <dbReference type="NCBI Taxonomy" id="1095465"/>
    <lineage>
        <taxon>Eukaryota</taxon>
        <taxon>Fungi</taxon>
        <taxon>Dikarya</taxon>
        <taxon>Basidiomycota</taxon>
        <taxon>Agaricomycotina</taxon>
        <taxon>Agaricomycetes</taxon>
        <taxon>Russulales</taxon>
        <taxon>Bondarzewiaceae</taxon>
        <taxon>Bondarzewia</taxon>
    </lineage>
</organism>
<dbReference type="PANTHER" id="PTHR43550">
    <property type="entry name" value="3-KETODIHYDROSPHINGOSINE REDUCTASE"/>
    <property type="match status" value="1"/>
</dbReference>
<feature type="region of interest" description="Disordered" evidence="1">
    <location>
        <begin position="194"/>
        <end position="213"/>
    </location>
</feature>
<evidence type="ECO:0000313" key="4">
    <source>
        <dbReference type="Proteomes" id="UP000310158"/>
    </source>
</evidence>
<dbReference type="Gene3D" id="3.40.50.720">
    <property type="entry name" value="NAD(P)-binding Rossmann-like Domain"/>
    <property type="match status" value="1"/>
</dbReference>
<dbReference type="GO" id="GO:0047560">
    <property type="term" value="F:3-dehydrosphinganine reductase activity"/>
    <property type="evidence" value="ECO:0007669"/>
    <property type="project" value="TreeGrafter"/>
</dbReference>
<dbReference type="GO" id="GO:0005789">
    <property type="term" value="C:endoplasmic reticulum membrane"/>
    <property type="evidence" value="ECO:0007669"/>
    <property type="project" value="TreeGrafter"/>
</dbReference>
<accession>A0A4S4L0G9</accession>
<dbReference type="AlphaFoldDB" id="A0A4S4L0G9"/>
<name>A0A4S4L0G9_9AGAM</name>
<sequence>MTFFSFWNADRWDPSGKHVYITGGSSGLGLALAKQLAAEGAHVSIVARDKTKLALAHSAIQVRRPPPPPSTHTLDVDALATTQESRLSPTQTVQSFSYALSTSPSARAALADVVRAHGGRAPDAVFLCAGASTPKFFLEYTDDELAHGMDAGYWAQVWTARVSVVSVCASSPPRSLFDLLVRSGRSDAQAAARLMASQSHSSGRTNLADGTESRKASRPKVIFVSSTLGLMTLPGYAAYVPAKHALRGLADMLRVELALYDIDVHAFFPPTMFTPGYEAENACKPAITLRLEEADSGLEAVEAAAILVEGVKRGRFQITGNFITELFRASSRAASPRRNWFVDALLDVIAFIAVPIWVAWVDRQVRAHRAEHRKWAVASGVLDVDNLSTVLVEFDLFNSDPLSMCAVNGDHMEVERETRVETAVLGKAHVIDADLLSSIPSPSPRSLFDPSRNNVPSL</sequence>
<dbReference type="GO" id="GO:0006666">
    <property type="term" value="P:3-keto-sphinganine metabolic process"/>
    <property type="evidence" value="ECO:0007669"/>
    <property type="project" value="TreeGrafter"/>
</dbReference>
<feature type="non-terminal residue" evidence="3">
    <location>
        <position position="458"/>
    </location>
</feature>
<dbReference type="GO" id="GO:0030148">
    <property type="term" value="P:sphingolipid biosynthetic process"/>
    <property type="evidence" value="ECO:0007669"/>
    <property type="project" value="TreeGrafter"/>
</dbReference>
<keyword evidence="2" id="KW-1133">Transmembrane helix</keyword>
<dbReference type="PRINTS" id="PR00081">
    <property type="entry name" value="GDHRDH"/>
</dbReference>
<proteinExistence type="predicted"/>
<evidence type="ECO:0000313" key="3">
    <source>
        <dbReference type="EMBL" id="THH04008.1"/>
    </source>
</evidence>
<dbReference type="InterPro" id="IPR036291">
    <property type="entry name" value="NAD(P)-bd_dom_sf"/>
</dbReference>
<feature type="compositionally biased region" description="Polar residues" evidence="1">
    <location>
        <begin position="196"/>
        <end position="205"/>
    </location>
</feature>
<evidence type="ECO:0000256" key="2">
    <source>
        <dbReference type="SAM" id="Phobius"/>
    </source>
</evidence>
<keyword evidence="2" id="KW-0812">Transmembrane</keyword>
<protein>
    <submittedName>
        <fullName evidence="3">Uncharacterized protein</fullName>
    </submittedName>
</protein>
<feature type="transmembrane region" description="Helical" evidence="2">
    <location>
        <begin position="340"/>
        <end position="360"/>
    </location>
</feature>
<keyword evidence="2" id="KW-0472">Membrane</keyword>